<keyword evidence="2" id="KW-1185">Reference proteome</keyword>
<dbReference type="EMBL" id="CP094358">
    <property type="protein sequence ID" value="UOB17047.1"/>
    <property type="molecule type" value="Genomic_DNA"/>
</dbReference>
<dbReference type="Gene3D" id="1.10.3680.10">
    <property type="entry name" value="TerB-like"/>
    <property type="match status" value="1"/>
</dbReference>
<evidence type="ECO:0000313" key="1">
    <source>
        <dbReference type="EMBL" id="UOB17047.1"/>
    </source>
</evidence>
<protein>
    <submittedName>
        <fullName evidence="1">TerB family tellurite resistance protein</fullName>
    </submittedName>
</protein>
<sequence>MDKKQEVLSLLSEMIALVKADNNVSQKEYNFIYAIALQFEIEKEELDALFEKSTDYYPPKNEADRILQFHRLVLLMNVDEKQHPEEMNKIREFGIRMGLSPFAIDRVLTVMNNFEDKIVPPSVLIDIFKTYYN</sequence>
<dbReference type="RefSeq" id="WP_255842310.1">
    <property type="nucleotide sequence ID" value="NZ_CP094358.1"/>
</dbReference>
<accession>A0A9E6ZXM3</accession>
<dbReference type="InterPro" id="IPR029024">
    <property type="entry name" value="TerB-like"/>
</dbReference>
<dbReference type="KEGG" id="fbm:MQE35_15065"/>
<name>A0A9E6ZXM3_9FLAO</name>
<dbReference type="AlphaFoldDB" id="A0A9E6ZXM3"/>
<proteinExistence type="predicted"/>
<evidence type="ECO:0000313" key="2">
    <source>
        <dbReference type="Proteomes" id="UP000831290"/>
    </source>
</evidence>
<gene>
    <name evidence="1" type="ORF">MQE35_15065</name>
</gene>
<dbReference type="Proteomes" id="UP000831290">
    <property type="component" value="Chromosome"/>
</dbReference>
<organism evidence="1 2">
    <name type="scientific">Abyssalbus ytuae</name>
    <dbReference type="NCBI Taxonomy" id="2926907"/>
    <lineage>
        <taxon>Bacteria</taxon>
        <taxon>Pseudomonadati</taxon>
        <taxon>Bacteroidota</taxon>
        <taxon>Flavobacteriia</taxon>
        <taxon>Flavobacteriales</taxon>
        <taxon>Flavobacteriaceae</taxon>
        <taxon>Abyssalbus</taxon>
    </lineage>
</organism>
<reference evidence="1" key="1">
    <citation type="submission" date="2022-03" db="EMBL/GenBank/DDBJ databases">
        <title>Description of Abyssus ytuae gen. nov., sp. nov., a novel member of the family Flavobacteriaceae isolated from the sediment of Mariana Trench.</title>
        <authorList>
            <person name="Zhang J."/>
            <person name="Xu X."/>
        </authorList>
    </citation>
    <scope>NUCLEOTIDE SEQUENCE</scope>
    <source>
        <strain evidence="1">MT3330</strain>
    </source>
</reference>
<dbReference type="SUPFAM" id="SSF158682">
    <property type="entry name" value="TerB-like"/>
    <property type="match status" value="1"/>
</dbReference>